<reference evidence="1 2" key="1">
    <citation type="journal article" date="2022" name="Nat. Genet.">
        <title>Improved pea reference genome and pan-genome highlight genomic features and evolutionary characteristics.</title>
        <authorList>
            <person name="Yang T."/>
            <person name="Liu R."/>
            <person name="Luo Y."/>
            <person name="Hu S."/>
            <person name="Wang D."/>
            <person name="Wang C."/>
            <person name="Pandey M.K."/>
            <person name="Ge S."/>
            <person name="Xu Q."/>
            <person name="Li N."/>
            <person name="Li G."/>
            <person name="Huang Y."/>
            <person name="Saxena R.K."/>
            <person name="Ji Y."/>
            <person name="Li M."/>
            <person name="Yan X."/>
            <person name="He Y."/>
            <person name="Liu Y."/>
            <person name="Wang X."/>
            <person name="Xiang C."/>
            <person name="Varshney R.K."/>
            <person name="Ding H."/>
            <person name="Gao S."/>
            <person name="Zong X."/>
        </authorList>
    </citation>
    <scope>NUCLEOTIDE SEQUENCE [LARGE SCALE GENOMIC DNA]</scope>
    <source>
        <strain evidence="1 2">cv. Zhongwan 6</strain>
    </source>
</reference>
<name>A0A9D4Y4A9_PEA</name>
<dbReference type="Gramene" id="Psat03G0622000-T1">
    <property type="protein sequence ID" value="KAI5432389.1"/>
    <property type="gene ID" value="KIW84_036220"/>
</dbReference>
<accession>A0A9D4Y4A9</accession>
<comment type="caution">
    <text evidence="1">The sequence shown here is derived from an EMBL/GenBank/DDBJ whole genome shotgun (WGS) entry which is preliminary data.</text>
</comment>
<dbReference type="Proteomes" id="UP001058974">
    <property type="component" value="Chromosome 3"/>
</dbReference>
<dbReference type="EMBL" id="JAMSHJ010000003">
    <property type="protein sequence ID" value="KAI5432389.1"/>
    <property type="molecule type" value="Genomic_DNA"/>
</dbReference>
<proteinExistence type="predicted"/>
<dbReference type="AlphaFoldDB" id="A0A9D4Y4A9"/>
<protein>
    <submittedName>
        <fullName evidence="1">Uncharacterized protein</fullName>
    </submittedName>
</protein>
<gene>
    <name evidence="1" type="ORF">KIW84_036220</name>
</gene>
<keyword evidence="2" id="KW-1185">Reference proteome</keyword>
<evidence type="ECO:0000313" key="2">
    <source>
        <dbReference type="Proteomes" id="UP001058974"/>
    </source>
</evidence>
<organism evidence="1 2">
    <name type="scientific">Pisum sativum</name>
    <name type="common">Garden pea</name>
    <name type="synonym">Lathyrus oleraceus</name>
    <dbReference type="NCBI Taxonomy" id="3888"/>
    <lineage>
        <taxon>Eukaryota</taxon>
        <taxon>Viridiplantae</taxon>
        <taxon>Streptophyta</taxon>
        <taxon>Embryophyta</taxon>
        <taxon>Tracheophyta</taxon>
        <taxon>Spermatophyta</taxon>
        <taxon>Magnoliopsida</taxon>
        <taxon>eudicotyledons</taxon>
        <taxon>Gunneridae</taxon>
        <taxon>Pentapetalae</taxon>
        <taxon>rosids</taxon>
        <taxon>fabids</taxon>
        <taxon>Fabales</taxon>
        <taxon>Fabaceae</taxon>
        <taxon>Papilionoideae</taxon>
        <taxon>50 kb inversion clade</taxon>
        <taxon>NPAAA clade</taxon>
        <taxon>Hologalegina</taxon>
        <taxon>IRL clade</taxon>
        <taxon>Fabeae</taxon>
        <taxon>Lathyrus</taxon>
    </lineage>
</organism>
<sequence length="135" mass="14876">MCQIEACLHDMVDTEAASHNKHGLPNANCNGSTVAHLLGKSLIEFEGNKSKSINDVGEEEVVVEGSGMGKRSNEGSCLENATVNESESGKKNVVFMHSWRIFANMMTMFVCSKLQVCKGCWFNFLISRVKNSHTF</sequence>
<evidence type="ECO:0000313" key="1">
    <source>
        <dbReference type="EMBL" id="KAI5432389.1"/>
    </source>
</evidence>